<protein>
    <submittedName>
        <fullName evidence="2">Uncharacterized protein</fullName>
    </submittedName>
</protein>
<evidence type="ECO:0000256" key="1">
    <source>
        <dbReference type="SAM" id="MobiDB-lite"/>
    </source>
</evidence>
<feature type="non-terminal residue" evidence="2">
    <location>
        <position position="1"/>
    </location>
</feature>
<dbReference type="HOGENOM" id="CLU_1708500_0_0_1"/>
<sequence>IYSDPTGGQSIDVPLNTRACQGPDRKEGVEDGETDDENVEAWELEDDEDDEDDQSDYDDSGGYTARTHQDLFSGVSKDSAAYEIDHFLQLLFQLCITLSTESFLGGQPSSTLRIYFSGILRFSADEQALPLHGYGVLGIPQRPEAGQFEYFDEV</sequence>
<dbReference type="AlphaFoldDB" id="X0KGB4"/>
<accession>X0KGB4</accession>
<dbReference type="OrthoDB" id="4845846at2759"/>
<feature type="region of interest" description="Disordered" evidence="1">
    <location>
        <begin position="1"/>
        <end position="64"/>
    </location>
</feature>
<name>X0KGB4_FUSOX</name>
<dbReference type="EMBL" id="KK035477">
    <property type="protein sequence ID" value="EXM12553.1"/>
    <property type="molecule type" value="Genomic_DNA"/>
</dbReference>
<proteinExistence type="predicted"/>
<reference evidence="2" key="2">
    <citation type="submission" date="2014-03" db="EMBL/GenBank/DDBJ databases">
        <title>The Genome Annotation of Fusarium oxysporum Cotton.</title>
        <authorList>
            <consortium name="The Broad Institute Genomics Platform"/>
            <person name="Ma L.-J."/>
            <person name="Corby-Kistler H."/>
            <person name="Broz K."/>
            <person name="Gale L.R."/>
            <person name="Jonkers W."/>
            <person name="O'Donnell K."/>
            <person name="Ploetz R."/>
            <person name="Steinberg C."/>
            <person name="Schwartz D.C."/>
            <person name="VanEtten H."/>
            <person name="Zhou S."/>
            <person name="Young S.K."/>
            <person name="Zeng Q."/>
            <person name="Gargeya S."/>
            <person name="Fitzgerald M."/>
            <person name="Abouelleil A."/>
            <person name="Alvarado L."/>
            <person name="Chapman S.B."/>
            <person name="Gainer-Dewar J."/>
            <person name="Goldberg J."/>
            <person name="Griggs A."/>
            <person name="Gujja S."/>
            <person name="Hansen M."/>
            <person name="Howarth C."/>
            <person name="Imamovic A."/>
            <person name="Ireland A."/>
            <person name="Larimer J."/>
            <person name="McCowan C."/>
            <person name="Murphy C."/>
            <person name="Pearson M."/>
            <person name="Poon T.W."/>
            <person name="Priest M."/>
            <person name="Roberts A."/>
            <person name="Saif S."/>
            <person name="Shea T."/>
            <person name="Sykes S."/>
            <person name="Wortman J."/>
            <person name="Nusbaum C."/>
            <person name="Birren B."/>
        </authorList>
    </citation>
    <scope>NUCLEOTIDE SEQUENCE</scope>
    <source>
        <strain evidence="2">25433</strain>
    </source>
</reference>
<gene>
    <name evidence="2" type="ORF">FOTG_18950</name>
</gene>
<reference evidence="2" key="1">
    <citation type="submission" date="2011-11" db="EMBL/GenBank/DDBJ databases">
        <title>The Genome Sequence of Fusarium oxysporum Cotton.</title>
        <authorList>
            <consortium name="The Broad Institute Genome Sequencing Platform"/>
            <person name="Ma L.-J."/>
            <person name="Gale L.R."/>
            <person name="Schwartz D.C."/>
            <person name="Zhou S."/>
            <person name="Corby-Kistler H."/>
            <person name="Young S.K."/>
            <person name="Zeng Q."/>
            <person name="Gargeya S."/>
            <person name="Fitzgerald M."/>
            <person name="Haas B."/>
            <person name="Abouelleil A."/>
            <person name="Alvarado L."/>
            <person name="Arachchi H.M."/>
            <person name="Berlin A."/>
            <person name="Brown A."/>
            <person name="Chapman S.B."/>
            <person name="Chen Z."/>
            <person name="Dunbar C."/>
            <person name="Freedman E."/>
            <person name="Gearin G."/>
            <person name="Goldberg J."/>
            <person name="Griggs A."/>
            <person name="Gujja S."/>
            <person name="Heiman D."/>
            <person name="Howarth C."/>
            <person name="Larson L."/>
            <person name="Lui A."/>
            <person name="MacDonald P.J.P."/>
            <person name="Montmayeur A."/>
            <person name="Murphy C."/>
            <person name="Neiman D."/>
            <person name="Pearson M."/>
            <person name="Priest M."/>
            <person name="Roberts A."/>
            <person name="Saif S."/>
            <person name="Shea T."/>
            <person name="Shenoy N."/>
            <person name="Sisk P."/>
            <person name="Stolte C."/>
            <person name="Sykes S."/>
            <person name="Wortman J."/>
            <person name="Nusbaum C."/>
            <person name="Birren B."/>
        </authorList>
    </citation>
    <scope>NUCLEOTIDE SEQUENCE [LARGE SCALE GENOMIC DNA]</scope>
    <source>
        <strain evidence="2">25433</strain>
    </source>
</reference>
<organism evidence="2">
    <name type="scientific">Fusarium oxysporum f. sp. vasinfectum 25433</name>
    <dbReference type="NCBI Taxonomy" id="1089449"/>
    <lineage>
        <taxon>Eukaryota</taxon>
        <taxon>Fungi</taxon>
        <taxon>Dikarya</taxon>
        <taxon>Ascomycota</taxon>
        <taxon>Pezizomycotina</taxon>
        <taxon>Sordariomycetes</taxon>
        <taxon>Hypocreomycetidae</taxon>
        <taxon>Hypocreales</taxon>
        <taxon>Nectriaceae</taxon>
        <taxon>Fusarium</taxon>
        <taxon>Fusarium oxysporum species complex</taxon>
    </lineage>
</organism>
<evidence type="ECO:0000313" key="2">
    <source>
        <dbReference type="EMBL" id="EXM12553.1"/>
    </source>
</evidence>
<dbReference type="Proteomes" id="UP000030701">
    <property type="component" value="Unassembled WGS sequence"/>
</dbReference>
<feature type="compositionally biased region" description="Acidic residues" evidence="1">
    <location>
        <begin position="30"/>
        <end position="59"/>
    </location>
</feature>